<dbReference type="Gene3D" id="3.90.1200.10">
    <property type="match status" value="1"/>
</dbReference>
<organism evidence="3 4">
    <name type="scientific">Thiomicrospira aerophila AL3</name>
    <dbReference type="NCBI Taxonomy" id="717772"/>
    <lineage>
        <taxon>Bacteria</taxon>
        <taxon>Pseudomonadati</taxon>
        <taxon>Pseudomonadota</taxon>
        <taxon>Gammaproteobacteria</taxon>
        <taxon>Thiotrichales</taxon>
        <taxon>Piscirickettsiaceae</taxon>
        <taxon>Thiomicrospira</taxon>
    </lineage>
</organism>
<protein>
    <recommendedName>
        <fullName evidence="5">Fructosamine kinase</fullName>
    </recommendedName>
</protein>
<accession>W0DU80</accession>
<dbReference type="GO" id="GO:0016301">
    <property type="term" value="F:kinase activity"/>
    <property type="evidence" value="ECO:0007669"/>
    <property type="project" value="UniProtKB-UniRule"/>
</dbReference>
<dbReference type="AlphaFoldDB" id="W0DU80"/>
<evidence type="ECO:0000256" key="2">
    <source>
        <dbReference type="PIRNR" id="PIRNR006221"/>
    </source>
</evidence>
<dbReference type="EMBL" id="CP007030">
    <property type="protein sequence ID" value="AHF00823.1"/>
    <property type="molecule type" value="Genomic_DNA"/>
</dbReference>
<dbReference type="InterPro" id="IPR011009">
    <property type="entry name" value="Kinase-like_dom_sf"/>
</dbReference>
<dbReference type="PANTHER" id="PTHR12149:SF8">
    <property type="entry name" value="PROTEIN-RIBULOSAMINE 3-KINASE"/>
    <property type="match status" value="1"/>
</dbReference>
<dbReference type="eggNOG" id="COG3001">
    <property type="taxonomic scope" value="Bacteria"/>
</dbReference>
<dbReference type="KEGG" id="tao:THIAE_02640"/>
<dbReference type="InterPro" id="IPR016477">
    <property type="entry name" value="Fructo-/Ketosamine-3-kinase"/>
</dbReference>
<keyword evidence="2" id="KW-0418">Kinase</keyword>
<dbReference type="HOGENOM" id="CLU_036517_0_1_6"/>
<evidence type="ECO:0000256" key="1">
    <source>
        <dbReference type="ARBA" id="ARBA00009460"/>
    </source>
</evidence>
<proteinExistence type="inferred from homology"/>
<dbReference type="Gene3D" id="3.30.200.20">
    <property type="entry name" value="Phosphorylase Kinase, domain 1"/>
    <property type="match status" value="1"/>
</dbReference>
<comment type="similarity">
    <text evidence="1 2">Belongs to the fructosamine kinase family.</text>
</comment>
<dbReference type="OrthoDB" id="5291879at2"/>
<dbReference type="FunCoup" id="W0DU80">
    <property type="interactions" value="292"/>
</dbReference>
<gene>
    <name evidence="3" type="ORF">THIAE_02640</name>
</gene>
<evidence type="ECO:0000313" key="3">
    <source>
        <dbReference type="EMBL" id="AHF00823.1"/>
    </source>
</evidence>
<sequence length="290" mass="33182">MLSDSLIHSLNNSLNQTLELQNITPIAGGDIHQAWLLETSQAKLFLKLNRAQSAPVFAAEAWALQQIQQSQTIRCPQVIALGQTDQQAWLLMEYIALSGRGDDFKRGQALAAMHQTQHHQFGWEQDNFIGHTPQRNTWTQEWLDFYRQQRLEPQLALAKQQGASQRLIEKGQQLAENLAVFFEHYQPVPSLLHGDLWAGNSAFSAQGEPVIYDPASYYGDRETDMAMTELFGGFSQAFYQGYNQAWPLDAGYQHRKPIYNLYHILNHFNLFGGHYQHQAEQLIDRLLSQI</sequence>
<dbReference type="PANTHER" id="PTHR12149">
    <property type="entry name" value="FRUCTOSAMINE 3 KINASE-RELATED PROTEIN"/>
    <property type="match status" value="1"/>
</dbReference>
<keyword evidence="4" id="KW-1185">Reference proteome</keyword>
<dbReference type="PIRSF" id="PIRSF006221">
    <property type="entry name" value="Ketosamine-3-kinase"/>
    <property type="match status" value="1"/>
</dbReference>
<dbReference type="Pfam" id="PF03881">
    <property type="entry name" value="Fructosamin_kin"/>
    <property type="match status" value="1"/>
</dbReference>
<dbReference type="Proteomes" id="UP000005380">
    <property type="component" value="Chromosome"/>
</dbReference>
<dbReference type="InParanoid" id="W0DU80"/>
<evidence type="ECO:0000313" key="4">
    <source>
        <dbReference type="Proteomes" id="UP000005380"/>
    </source>
</evidence>
<dbReference type="RefSeq" id="WP_006459949.1">
    <property type="nucleotide sequence ID" value="NZ_CP007030.1"/>
</dbReference>
<keyword evidence="2" id="KW-0808">Transferase</keyword>
<name>W0DU80_9GAMM</name>
<evidence type="ECO:0008006" key="5">
    <source>
        <dbReference type="Google" id="ProtNLM"/>
    </source>
</evidence>
<dbReference type="STRING" id="717772.THIAE_02640"/>
<reference evidence="3 4" key="1">
    <citation type="submission" date="2013-12" db="EMBL/GenBank/DDBJ databases">
        <authorList>
            <consortium name="DOE Joint Genome Institute"/>
            <person name="Kappler U."/>
            <person name="Huntemann M."/>
            <person name="Han J."/>
            <person name="Chen A."/>
            <person name="Kyrpides N."/>
            <person name="Mavromatis K."/>
            <person name="Markowitz V."/>
            <person name="Palaniappan K."/>
            <person name="Ivanova N."/>
            <person name="Schaumberg A."/>
            <person name="Pati A."/>
            <person name="Liolios K."/>
            <person name="Nordberg H.P."/>
            <person name="Cantor M.N."/>
            <person name="Hua S.X."/>
            <person name="Woyke T."/>
        </authorList>
    </citation>
    <scope>NUCLEOTIDE SEQUENCE [LARGE SCALE GENOMIC DNA]</scope>
    <source>
        <strain evidence="4">AL2</strain>
    </source>
</reference>
<dbReference type="SUPFAM" id="SSF56112">
    <property type="entry name" value="Protein kinase-like (PK-like)"/>
    <property type="match status" value="1"/>
</dbReference>